<gene>
    <name evidence="2" type="ORF">GSY63_23470</name>
</gene>
<keyword evidence="3" id="KW-1185">Reference proteome</keyword>
<dbReference type="InterPro" id="IPR052044">
    <property type="entry name" value="PKS_Associated_Protein"/>
</dbReference>
<dbReference type="InterPro" id="IPR011051">
    <property type="entry name" value="RmlC_Cupin_sf"/>
</dbReference>
<organism evidence="2 3">
    <name type="scientific">Mucilaginibacter agri</name>
    <dbReference type="NCBI Taxonomy" id="2695265"/>
    <lineage>
        <taxon>Bacteria</taxon>
        <taxon>Pseudomonadati</taxon>
        <taxon>Bacteroidota</taxon>
        <taxon>Sphingobacteriia</taxon>
        <taxon>Sphingobacteriales</taxon>
        <taxon>Sphingobacteriaceae</taxon>
        <taxon>Mucilaginibacter</taxon>
    </lineage>
</organism>
<dbReference type="EMBL" id="WWEO01000045">
    <property type="protein sequence ID" value="NCD72344.1"/>
    <property type="molecule type" value="Genomic_DNA"/>
</dbReference>
<protein>
    <submittedName>
        <fullName evidence="2">Cupin domain-containing protein</fullName>
    </submittedName>
</protein>
<evidence type="ECO:0000313" key="3">
    <source>
        <dbReference type="Proteomes" id="UP000638732"/>
    </source>
</evidence>
<dbReference type="Pfam" id="PF07883">
    <property type="entry name" value="Cupin_2"/>
    <property type="match status" value="1"/>
</dbReference>
<dbReference type="InterPro" id="IPR013096">
    <property type="entry name" value="Cupin_2"/>
</dbReference>
<sequence length="115" mass="13153">MSISPTNITDLNQYIGKTFDGYKNVSLADVNDHVVRMGIMTEDFYWHYHPNSDETFIVIDGILLIDLETETIELDKGQMITIPKNMPHRTRPKGAQSINLTIELAAMETVRLEEK</sequence>
<dbReference type="PANTHER" id="PTHR36114:SF1">
    <property type="entry name" value="16.7 KDA PROTEIN IN WHIE LOCUS"/>
    <property type="match status" value="1"/>
</dbReference>
<reference evidence="2" key="2">
    <citation type="submission" date="2020-10" db="EMBL/GenBank/DDBJ databases">
        <title>Mucilaginibacter sp. nov., isolated from soil.</title>
        <authorList>
            <person name="Jeon C.O."/>
        </authorList>
    </citation>
    <scope>NUCLEOTIDE SEQUENCE</scope>
    <source>
        <strain evidence="2">R11</strain>
    </source>
</reference>
<dbReference type="SUPFAM" id="SSF51182">
    <property type="entry name" value="RmlC-like cupins"/>
    <property type="match status" value="1"/>
</dbReference>
<dbReference type="InterPro" id="IPR014710">
    <property type="entry name" value="RmlC-like_jellyroll"/>
</dbReference>
<dbReference type="Proteomes" id="UP000638732">
    <property type="component" value="Unassembled WGS sequence"/>
</dbReference>
<proteinExistence type="predicted"/>
<evidence type="ECO:0000259" key="1">
    <source>
        <dbReference type="Pfam" id="PF07883"/>
    </source>
</evidence>
<dbReference type="Gene3D" id="2.60.120.10">
    <property type="entry name" value="Jelly Rolls"/>
    <property type="match status" value="1"/>
</dbReference>
<dbReference type="AlphaFoldDB" id="A0A965ZLW5"/>
<comment type="caution">
    <text evidence="2">The sequence shown here is derived from an EMBL/GenBank/DDBJ whole genome shotgun (WGS) entry which is preliminary data.</text>
</comment>
<name>A0A965ZLW5_9SPHI</name>
<feature type="domain" description="Cupin type-2" evidence="1">
    <location>
        <begin position="43"/>
        <end position="94"/>
    </location>
</feature>
<evidence type="ECO:0000313" key="2">
    <source>
        <dbReference type="EMBL" id="NCD72344.1"/>
    </source>
</evidence>
<reference evidence="2" key="1">
    <citation type="submission" date="2020-01" db="EMBL/GenBank/DDBJ databases">
        <authorList>
            <person name="Seo Y.L."/>
        </authorList>
    </citation>
    <scope>NUCLEOTIDE SEQUENCE</scope>
    <source>
        <strain evidence="2">R11</strain>
    </source>
</reference>
<accession>A0A965ZLW5</accession>
<dbReference type="RefSeq" id="WP_166588292.1">
    <property type="nucleotide sequence ID" value="NZ_WWEO01000045.1"/>
</dbReference>
<dbReference type="PANTHER" id="PTHR36114">
    <property type="entry name" value="16.7 KDA PROTEIN IN WHIE LOCUS"/>
    <property type="match status" value="1"/>
</dbReference>